<evidence type="ECO:0008006" key="3">
    <source>
        <dbReference type="Google" id="ProtNLM"/>
    </source>
</evidence>
<evidence type="ECO:0000313" key="1">
    <source>
        <dbReference type="EMBL" id="NHE56462.1"/>
    </source>
</evidence>
<name>A0ABX0H7R5_9BACT</name>
<reference evidence="1 2" key="1">
    <citation type="submission" date="2020-03" db="EMBL/GenBank/DDBJ databases">
        <title>Cyclobacterium plantarum sp. nov., a marine bacterium isolated from a coastal-marine wetland.</title>
        <authorList>
            <person name="Sanchez-Porro C."/>
            <person name="Ventosa A."/>
            <person name="Amoozegar M."/>
        </authorList>
    </citation>
    <scope>NUCLEOTIDE SEQUENCE [LARGE SCALE GENOMIC DNA]</scope>
    <source>
        <strain evidence="1 2">GBPx2</strain>
    </source>
</reference>
<accession>A0ABX0H7R5</accession>
<organism evidence="1 2">
    <name type="scientific">Cyclobacterium plantarum</name>
    <dbReference type="NCBI Taxonomy" id="2716263"/>
    <lineage>
        <taxon>Bacteria</taxon>
        <taxon>Pseudomonadati</taxon>
        <taxon>Bacteroidota</taxon>
        <taxon>Cytophagia</taxon>
        <taxon>Cytophagales</taxon>
        <taxon>Cyclobacteriaceae</taxon>
        <taxon>Cyclobacterium</taxon>
    </lineage>
</organism>
<gene>
    <name evidence="1" type="ORF">G9Q97_06500</name>
</gene>
<protein>
    <recommendedName>
        <fullName evidence="3">TonB-dependent receptor</fullName>
    </recommendedName>
</protein>
<dbReference type="Proteomes" id="UP000649799">
    <property type="component" value="Unassembled WGS sequence"/>
</dbReference>
<proteinExistence type="predicted"/>
<keyword evidence="2" id="KW-1185">Reference proteome</keyword>
<evidence type="ECO:0000313" key="2">
    <source>
        <dbReference type="Proteomes" id="UP000649799"/>
    </source>
</evidence>
<sequence>MAICTAQQVLTGCIINTSRLFGDKNLNIGAAFTQNFNSDKFDRKANAHRIYLSYPIDKVELDIAWQRSAPAFN</sequence>
<comment type="caution">
    <text evidence="1">The sequence shown here is derived from an EMBL/GenBank/DDBJ whole genome shotgun (WGS) entry which is preliminary data.</text>
</comment>
<dbReference type="RefSeq" id="WP_166144317.1">
    <property type="nucleotide sequence ID" value="NZ_JAANYN010000002.1"/>
</dbReference>
<dbReference type="EMBL" id="JAANYN010000002">
    <property type="protein sequence ID" value="NHE56462.1"/>
    <property type="molecule type" value="Genomic_DNA"/>
</dbReference>